<dbReference type="InterPro" id="IPR010259">
    <property type="entry name" value="S8pro/Inhibitor_I9"/>
</dbReference>
<dbReference type="KEGG" id="smo:SELMODRAFT_81707"/>
<evidence type="ECO:0000313" key="15">
    <source>
        <dbReference type="EMBL" id="EFJ34878.1"/>
    </source>
</evidence>
<organism evidence="16">
    <name type="scientific">Selaginella moellendorffii</name>
    <name type="common">Spikemoss</name>
    <dbReference type="NCBI Taxonomy" id="88036"/>
    <lineage>
        <taxon>Eukaryota</taxon>
        <taxon>Viridiplantae</taxon>
        <taxon>Streptophyta</taxon>
        <taxon>Embryophyta</taxon>
        <taxon>Tracheophyta</taxon>
        <taxon>Lycopodiopsida</taxon>
        <taxon>Selaginellales</taxon>
        <taxon>Selaginellaceae</taxon>
        <taxon>Selaginella</taxon>
    </lineage>
</organism>
<dbReference type="CDD" id="cd04852">
    <property type="entry name" value="Peptidases_S8_3"/>
    <property type="match status" value="1"/>
</dbReference>
<sequence>MDASLWIWLLVSASSILLVHAEVYIALLDGEPVVHNKATTKIDSSSFVPLCSDQVQIYSSYLTAQHDFLLASTFGEESYTKLYSYSHLLHGFAVDITEEQAAKLKSTQGVKLVTKERIMRAVTTYTPKLLDLQHGAWPQLGGLKHAGEGIVIGIVDTGINPDHPSFAGNSKKPFRPVPHYKGKCVSGHGFPASACNGKVIGAQLFGKSVGYSNGDGTAFDADGHGSHVASTAGGNSGVPVVVDGVNYGLASGMAPRARIAVYKAVFGENGYVSDIIAAIEQAVRDGVDILNLSLGSENVTDATSVFMDPFEQALLSAVHAGVYVVQSAGNLGPAKGSVRSFSPWVMTVAAGNTGRHYKASVQLGNGKTIDGQGLSRPTPQRKSYPILMAEDSYVGSNYSEKRCVDSSRFNRSLVRGTIFVCQYSSLDSISIPNVLSVAHAAKNLSAAGFAMLLDPSSLYDGYMTSLYSLPIPGLVINTQTLSSTPELLTCSYFRSFWITTPQTKKAVARINKNSVEYNRTVPIVTPYSSRGPNLLNNKGEPVDVLKPNILAPGEGIWGAWSPSAPVETVSLSLVFPGSKFVLCSGTSMAAPHIAGVAALIKQKHPSWTPAMISSSIMTTASVVDSKGGIIQAVTDHLVIGTPFDFGAGFVNVSAALDPGIVFDAGYQDYVSFMCSLNTTQAWKDAVKQATHSDCSIAMDAAYNLNSPSITVSSLKGNVVVQRRVSSVSDVAETYTAALVRPENVTADIVPATFTLGPHQEASFELRLGLTDGKLLADYVFGQLMLVGDRGHSARVFITVASK</sequence>
<dbReference type="PROSITE" id="PS00137">
    <property type="entry name" value="SUBTILASE_HIS"/>
    <property type="match status" value="1"/>
</dbReference>
<dbReference type="InterPro" id="IPR037045">
    <property type="entry name" value="S8pro/Inhibitor_I9_sf"/>
</dbReference>
<dbReference type="Pfam" id="PF05922">
    <property type="entry name" value="Inhibitor_I9"/>
    <property type="match status" value="1"/>
</dbReference>
<accession>D8QZY2</accession>
<dbReference type="InterPro" id="IPR041469">
    <property type="entry name" value="Subtilisin-like_FN3"/>
</dbReference>
<feature type="domain" description="Peptidase S8/S53" evidence="12">
    <location>
        <begin position="147"/>
        <end position="647"/>
    </location>
</feature>
<evidence type="ECO:0000256" key="3">
    <source>
        <dbReference type="ARBA" id="ARBA00022670"/>
    </source>
</evidence>
<dbReference type="InterPro" id="IPR000209">
    <property type="entry name" value="Peptidase_S8/S53_dom"/>
</dbReference>
<dbReference type="InterPro" id="IPR015500">
    <property type="entry name" value="Peptidase_S8_subtilisin-rel"/>
</dbReference>
<keyword evidence="16" id="KW-1185">Reference proteome</keyword>
<dbReference type="PROSITE" id="PS00136">
    <property type="entry name" value="SUBTILASE_ASP"/>
    <property type="match status" value="1"/>
</dbReference>
<dbReference type="Gene3D" id="2.60.40.2310">
    <property type="match status" value="1"/>
</dbReference>
<dbReference type="Gramene" id="EFJ34878">
    <property type="protein sequence ID" value="EFJ34878"/>
    <property type="gene ID" value="SELMODRAFT_81707"/>
</dbReference>
<dbReference type="Proteomes" id="UP000001514">
    <property type="component" value="Unassembled WGS sequence"/>
</dbReference>
<dbReference type="GO" id="GO:0004252">
    <property type="term" value="F:serine-type endopeptidase activity"/>
    <property type="evidence" value="ECO:0000318"/>
    <property type="project" value="GO_Central"/>
</dbReference>
<name>D8QZY2_SELML</name>
<keyword evidence="7" id="KW-0325">Glycoprotein</keyword>
<comment type="similarity">
    <text evidence="2 9 10">Belongs to the peptidase S8 family.</text>
</comment>
<dbReference type="CDD" id="cd02120">
    <property type="entry name" value="PA_subtilisin_like"/>
    <property type="match status" value="1"/>
</dbReference>
<evidence type="ECO:0000256" key="11">
    <source>
        <dbReference type="SAM" id="SignalP"/>
    </source>
</evidence>
<dbReference type="HOGENOM" id="CLU_000625_3_1_1"/>
<evidence type="ECO:0000256" key="8">
    <source>
        <dbReference type="PIRSR" id="PIRSR615500-1"/>
    </source>
</evidence>
<evidence type="ECO:0000256" key="5">
    <source>
        <dbReference type="ARBA" id="ARBA00022801"/>
    </source>
</evidence>
<evidence type="ECO:0000256" key="10">
    <source>
        <dbReference type="RuleBase" id="RU003355"/>
    </source>
</evidence>
<evidence type="ECO:0000256" key="2">
    <source>
        <dbReference type="ARBA" id="ARBA00011073"/>
    </source>
</evidence>
<dbReference type="InParanoid" id="D8QZY2"/>
<evidence type="ECO:0000256" key="9">
    <source>
        <dbReference type="PROSITE-ProRule" id="PRU01240"/>
    </source>
</evidence>
<dbReference type="GO" id="GO:0005576">
    <property type="term" value="C:extracellular region"/>
    <property type="evidence" value="ECO:0000318"/>
    <property type="project" value="GO_Central"/>
</dbReference>
<dbReference type="Gene3D" id="3.50.30.30">
    <property type="match status" value="1"/>
</dbReference>
<feature type="active site" description="Charge relay system" evidence="8 9">
    <location>
        <position position="224"/>
    </location>
</feature>
<feature type="domain" description="Subtilisin-like protease fibronectin type-III" evidence="14">
    <location>
        <begin position="703"/>
        <end position="799"/>
    </location>
</feature>
<dbReference type="InterPro" id="IPR034197">
    <property type="entry name" value="Peptidases_S8_3"/>
</dbReference>
<feature type="active site" description="Charge relay system" evidence="8 9">
    <location>
        <position position="587"/>
    </location>
</feature>
<evidence type="ECO:0000256" key="1">
    <source>
        <dbReference type="ARBA" id="ARBA00004613"/>
    </source>
</evidence>
<dbReference type="PANTHER" id="PTHR10795">
    <property type="entry name" value="PROPROTEIN CONVERTASE SUBTILISIN/KEXIN"/>
    <property type="match status" value="1"/>
</dbReference>
<evidence type="ECO:0000259" key="14">
    <source>
        <dbReference type="Pfam" id="PF17766"/>
    </source>
</evidence>
<dbReference type="Pfam" id="PF00082">
    <property type="entry name" value="Peptidase_S8"/>
    <property type="match status" value="1"/>
</dbReference>
<evidence type="ECO:0000256" key="4">
    <source>
        <dbReference type="ARBA" id="ARBA00022729"/>
    </source>
</evidence>
<reference evidence="15 16" key="1">
    <citation type="journal article" date="2011" name="Science">
        <title>The Selaginella genome identifies genetic changes associated with the evolution of vascular plants.</title>
        <authorList>
            <person name="Banks J.A."/>
            <person name="Nishiyama T."/>
            <person name="Hasebe M."/>
            <person name="Bowman J.L."/>
            <person name="Gribskov M."/>
            <person name="dePamphilis C."/>
            <person name="Albert V.A."/>
            <person name="Aono N."/>
            <person name="Aoyama T."/>
            <person name="Ambrose B.A."/>
            <person name="Ashton N.W."/>
            <person name="Axtell M.J."/>
            <person name="Barker E."/>
            <person name="Barker M.S."/>
            <person name="Bennetzen J.L."/>
            <person name="Bonawitz N.D."/>
            <person name="Chapple C."/>
            <person name="Cheng C."/>
            <person name="Correa L.G."/>
            <person name="Dacre M."/>
            <person name="DeBarry J."/>
            <person name="Dreyer I."/>
            <person name="Elias M."/>
            <person name="Engstrom E.M."/>
            <person name="Estelle M."/>
            <person name="Feng L."/>
            <person name="Finet C."/>
            <person name="Floyd S.K."/>
            <person name="Frommer W.B."/>
            <person name="Fujita T."/>
            <person name="Gramzow L."/>
            <person name="Gutensohn M."/>
            <person name="Harholt J."/>
            <person name="Hattori M."/>
            <person name="Heyl A."/>
            <person name="Hirai T."/>
            <person name="Hiwatashi Y."/>
            <person name="Ishikawa M."/>
            <person name="Iwata M."/>
            <person name="Karol K.G."/>
            <person name="Koehler B."/>
            <person name="Kolukisaoglu U."/>
            <person name="Kubo M."/>
            <person name="Kurata T."/>
            <person name="Lalonde S."/>
            <person name="Li K."/>
            <person name="Li Y."/>
            <person name="Litt A."/>
            <person name="Lyons E."/>
            <person name="Manning G."/>
            <person name="Maruyama T."/>
            <person name="Michael T.P."/>
            <person name="Mikami K."/>
            <person name="Miyazaki S."/>
            <person name="Morinaga S."/>
            <person name="Murata T."/>
            <person name="Mueller-Roeber B."/>
            <person name="Nelson D.R."/>
            <person name="Obara M."/>
            <person name="Oguri Y."/>
            <person name="Olmstead R.G."/>
            <person name="Onodera N."/>
            <person name="Petersen B.L."/>
            <person name="Pils B."/>
            <person name="Prigge M."/>
            <person name="Rensing S.A."/>
            <person name="Riano-Pachon D.M."/>
            <person name="Roberts A.W."/>
            <person name="Sato Y."/>
            <person name="Scheller H.V."/>
            <person name="Schulz B."/>
            <person name="Schulz C."/>
            <person name="Shakirov E.V."/>
            <person name="Shibagaki N."/>
            <person name="Shinohara N."/>
            <person name="Shippen D.E."/>
            <person name="Soerensen I."/>
            <person name="Sotooka R."/>
            <person name="Sugimoto N."/>
            <person name="Sugita M."/>
            <person name="Sumikawa N."/>
            <person name="Tanurdzic M."/>
            <person name="Theissen G."/>
            <person name="Ulvskov P."/>
            <person name="Wakazuki S."/>
            <person name="Weng J.K."/>
            <person name="Willats W.W."/>
            <person name="Wipf D."/>
            <person name="Wolf P.G."/>
            <person name="Yang L."/>
            <person name="Zimmer A.D."/>
            <person name="Zhu Q."/>
            <person name="Mitros T."/>
            <person name="Hellsten U."/>
            <person name="Loque D."/>
            <person name="Otillar R."/>
            <person name="Salamov A."/>
            <person name="Schmutz J."/>
            <person name="Shapiro H."/>
            <person name="Lindquist E."/>
            <person name="Lucas S."/>
            <person name="Rokhsar D."/>
            <person name="Grigoriev I.V."/>
        </authorList>
    </citation>
    <scope>NUCLEOTIDE SEQUENCE [LARGE SCALE GENOMIC DNA]</scope>
</reference>
<protein>
    <recommendedName>
        <fullName evidence="17">Peptidase S8/S53 domain-containing protein</fullName>
    </recommendedName>
</protein>
<dbReference type="InterPro" id="IPR022398">
    <property type="entry name" value="Peptidase_S8_His-AS"/>
</dbReference>
<dbReference type="SMR" id="D8QZY2"/>
<dbReference type="GO" id="GO:0006508">
    <property type="term" value="P:proteolysis"/>
    <property type="evidence" value="ECO:0007669"/>
    <property type="project" value="UniProtKB-KW"/>
</dbReference>
<dbReference type="PROSITE" id="PS00138">
    <property type="entry name" value="SUBTILASE_SER"/>
    <property type="match status" value="1"/>
</dbReference>
<dbReference type="Gene3D" id="3.30.70.80">
    <property type="entry name" value="Peptidase S8 propeptide/proteinase inhibitor I9"/>
    <property type="match status" value="1"/>
</dbReference>
<dbReference type="InterPro" id="IPR045051">
    <property type="entry name" value="SBT"/>
</dbReference>
<keyword evidence="3 9" id="KW-0645">Protease</keyword>
<gene>
    <name evidence="15" type="ORF">SELMODRAFT_81707</name>
</gene>
<dbReference type="AlphaFoldDB" id="D8QZY2"/>
<evidence type="ECO:0000256" key="7">
    <source>
        <dbReference type="ARBA" id="ARBA00023180"/>
    </source>
</evidence>
<evidence type="ECO:0000256" key="6">
    <source>
        <dbReference type="ARBA" id="ARBA00022825"/>
    </source>
</evidence>
<dbReference type="InterPro" id="IPR023828">
    <property type="entry name" value="Peptidase_S8_Ser-AS"/>
</dbReference>
<dbReference type="PRINTS" id="PR00723">
    <property type="entry name" value="SUBTILISIN"/>
</dbReference>
<dbReference type="InterPro" id="IPR036852">
    <property type="entry name" value="Peptidase_S8/S53_dom_sf"/>
</dbReference>
<feature type="active site" description="Charge relay system" evidence="8 9">
    <location>
        <position position="156"/>
    </location>
</feature>
<feature type="signal peptide" evidence="11">
    <location>
        <begin position="1"/>
        <end position="21"/>
    </location>
</feature>
<feature type="domain" description="Inhibitor I9" evidence="13">
    <location>
        <begin position="59"/>
        <end position="120"/>
    </location>
</feature>
<evidence type="ECO:0000259" key="13">
    <source>
        <dbReference type="Pfam" id="PF05922"/>
    </source>
</evidence>
<keyword evidence="6 9" id="KW-0720">Serine protease</keyword>
<dbReference type="Pfam" id="PF17766">
    <property type="entry name" value="fn3_6"/>
    <property type="match status" value="1"/>
</dbReference>
<evidence type="ECO:0000259" key="12">
    <source>
        <dbReference type="Pfam" id="PF00082"/>
    </source>
</evidence>
<feature type="chain" id="PRO_5003121383" description="Peptidase S8/S53 domain-containing protein" evidence="11">
    <location>
        <begin position="22"/>
        <end position="802"/>
    </location>
</feature>
<evidence type="ECO:0008006" key="17">
    <source>
        <dbReference type="Google" id="ProtNLM"/>
    </source>
</evidence>
<dbReference type="SUPFAM" id="SSF52743">
    <property type="entry name" value="Subtilisin-like"/>
    <property type="match status" value="1"/>
</dbReference>
<evidence type="ECO:0000313" key="16">
    <source>
        <dbReference type="Proteomes" id="UP000001514"/>
    </source>
</evidence>
<keyword evidence="4 11" id="KW-0732">Signal</keyword>
<comment type="subcellular location">
    <subcellularLocation>
        <location evidence="1">Secreted</location>
    </subcellularLocation>
</comment>
<dbReference type="Gene3D" id="3.40.50.200">
    <property type="entry name" value="Peptidase S8/S53 domain"/>
    <property type="match status" value="1"/>
</dbReference>
<keyword evidence="5 9" id="KW-0378">Hydrolase</keyword>
<proteinExistence type="inferred from homology"/>
<dbReference type="InterPro" id="IPR023827">
    <property type="entry name" value="Peptidase_S8_Asp-AS"/>
</dbReference>
<dbReference type="PROSITE" id="PS51892">
    <property type="entry name" value="SUBTILASE"/>
    <property type="match status" value="1"/>
</dbReference>
<dbReference type="EMBL" id="GL377569">
    <property type="protein sequence ID" value="EFJ34878.1"/>
    <property type="molecule type" value="Genomic_DNA"/>
</dbReference>